<gene>
    <name evidence="2" type="ORF">IV501_01070</name>
</gene>
<reference evidence="2" key="1">
    <citation type="submission" date="2021-01" db="EMBL/GenBank/DDBJ databases">
        <title>Lacisediminihabitans sp. nov. strain G11-30, isolated from Antarctic Soil.</title>
        <authorList>
            <person name="Li J."/>
        </authorList>
    </citation>
    <scope>NUCLEOTIDE SEQUENCE</scope>
    <source>
        <strain evidence="2">G11-30</strain>
    </source>
</reference>
<keyword evidence="1" id="KW-1133">Transmembrane helix</keyword>
<keyword evidence="3" id="KW-1185">Reference proteome</keyword>
<keyword evidence="1" id="KW-0472">Membrane</keyword>
<dbReference type="AlphaFoldDB" id="A0A934SQA4"/>
<accession>A0A934SQA4</accession>
<dbReference type="RefSeq" id="WP_200554567.1">
    <property type="nucleotide sequence ID" value="NZ_JAEPES010000001.1"/>
</dbReference>
<evidence type="ECO:0000313" key="2">
    <source>
        <dbReference type="EMBL" id="MBK4346214.1"/>
    </source>
</evidence>
<dbReference type="Proteomes" id="UP000636458">
    <property type="component" value="Unassembled WGS sequence"/>
</dbReference>
<comment type="caution">
    <text evidence="2">The sequence shown here is derived from an EMBL/GenBank/DDBJ whole genome shotgun (WGS) entry which is preliminary data.</text>
</comment>
<dbReference type="PANTHER" id="PTHR34351:SF1">
    <property type="entry name" value="SLR1927 PROTEIN"/>
    <property type="match status" value="1"/>
</dbReference>
<keyword evidence="1" id="KW-0812">Transmembrane</keyword>
<proteinExistence type="predicted"/>
<evidence type="ECO:0000256" key="1">
    <source>
        <dbReference type="SAM" id="Phobius"/>
    </source>
</evidence>
<evidence type="ECO:0000313" key="3">
    <source>
        <dbReference type="Proteomes" id="UP000636458"/>
    </source>
</evidence>
<name>A0A934SQA4_9MICO</name>
<sequence length="426" mass="47093">MAARKTKRRIARPTVRGWVTGAAGVLGVTIAYGLQNRELLVLALLALALCLSAWIYVQFRPLAYRVDRTFTPPLIEAGGITTVELEIANLSNYRSPSAHWRDTWPWRPFVTVPLELGMLEARGIRHTSRGSAVRLGYALRPDRRGLFEVGPVIIDFADPFGLVAGAVVAEGTGELTVTPRIEELPEGAVTIAADDGATRMRQRRSWGGEDDLMTREYRDGDPMRRVHWRASAHHGELMVRQEEQRSHAEAHIVLETLRHGYRDARGLSTVDEVESESFEWAIEFCASLSVYLAERGFVVQVNETGARQLRDVEEIDGYLRSLAAIQLSARQAENFSLVPQSARAGRSQGSVFAILSATDTAIVDQLRHQRSSFDLAVAFLVDPWTSTLTEPLQNAGWVCVAVHPDDSAADAWLSLSSELEAARAQG</sequence>
<dbReference type="PANTHER" id="PTHR34351">
    <property type="entry name" value="SLR1927 PROTEIN-RELATED"/>
    <property type="match status" value="1"/>
</dbReference>
<organism evidence="2 3">
    <name type="scientific">Lacisediminihabitans changchengi</name>
    <dbReference type="NCBI Taxonomy" id="2787634"/>
    <lineage>
        <taxon>Bacteria</taxon>
        <taxon>Bacillati</taxon>
        <taxon>Actinomycetota</taxon>
        <taxon>Actinomycetes</taxon>
        <taxon>Micrococcales</taxon>
        <taxon>Microbacteriaceae</taxon>
        <taxon>Lacisediminihabitans</taxon>
    </lineage>
</organism>
<dbReference type="EMBL" id="JAEPES010000001">
    <property type="protein sequence ID" value="MBK4346214.1"/>
    <property type="molecule type" value="Genomic_DNA"/>
</dbReference>
<protein>
    <submittedName>
        <fullName evidence="2">DUF58 domain-containing protein</fullName>
    </submittedName>
</protein>
<feature type="transmembrane region" description="Helical" evidence="1">
    <location>
        <begin position="40"/>
        <end position="59"/>
    </location>
</feature>